<organism evidence="1 2">
    <name type="scientific">Aliarcobacter butzleri L348</name>
    <dbReference type="NCBI Taxonomy" id="1447256"/>
    <lineage>
        <taxon>Bacteria</taxon>
        <taxon>Pseudomonadati</taxon>
        <taxon>Campylobacterota</taxon>
        <taxon>Epsilonproteobacteria</taxon>
        <taxon>Campylobacterales</taxon>
        <taxon>Arcobacteraceae</taxon>
        <taxon>Aliarcobacter</taxon>
    </lineage>
</organism>
<dbReference type="AlphaFoldDB" id="A0A0G9KD02"/>
<accession>A0A0G9KD02</accession>
<evidence type="ECO:0000313" key="2">
    <source>
        <dbReference type="Proteomes" id="UP000035514"/>
    </source>
</evidence>
<dbReference type="EMBL" id="JAIQ01000037">
    <property type="protein sequence ID" value="KLE02108.1"/>
    <property type="molecule type" value="Genomic_DNA"/>
</dbReference>
<dbReference type="SUPFAM" id="SSF48452">
    <property type="entry name" value="TPR-like"/>
    <property type="match status" value="1"/>
</dbReference>
<name>A0A0G9KD02_9BACT</name>
<proteinExistence type="predicted"/>
<evidence type="ECO:0000313" key="1">
    <source>
        <dbReference type="EMBL" id="KLE02108.1"/>
    </source>
</evidence>
<gene>
    <name evidence="1" type="ORF">AA20_01410</name>
</gene>
<protein>
    <submittedName>
        <fullName evidence="1">Uncharacterized protein</fullName>
    </submittedName>
</protein>
<reference evidence="1 2" key="1">
    <citation type="submission" date="2014-01" db="EMBL/GenBank/DDBJ databases">
        <title>Development of a Comparative Genomic Fingerprinting Assay for High Resolution Genotyping of Arcobacter butzleri.</title>
        <authorList>
            <person name="Webb A.L."/>
            <person name="Inglis G.D."/>
            <person name="Kruczkiewicz P."/>
            <person name="Selinger L.B."/>
            <person name="Taboada E.N."/>
        </authorList>
    </citation>
    <scope>NUCLEOTIDE SEQUENCE [LARGE SCALE GENOMIC DNA]</scope>
    <source>
        <strain evidence="1 2">L348</strain>
    </source>
</reference>
<dbReference type="RefSeq" id="WP_046996102.1">
    <property type="nucleotide sequence ID" value="NZ_JAIQ01000037.1"/>
</dbReference>
<dbReference type="InterPro" id="IPR011990">
    <property type="entry name" value="TPR-like_helical_dom_sf"/>
</dbReference>
<dbReference type="PATRIC" id="fig|1447256.3.peg.272"/>
<sequence length="687" mass="82092">MILRALFFIFILNINLFSCGYWIDPYEKEFIFLDNRNSPLANYSNLDEAAVYNTIIYEYEQKNKEANLKEWKEELKNRYSIENIEDFIYKRKNLNLLRDNEISEYIKFVEKQESCVTYDYYKPVPTGCEGYIDEALNNIDKTTSQYLKLRYFYLAFRLAHFKQQEPLKIYEKYKYLLQNDTKTIVKDWIQGIYAGALIKNGQTVNGVYEFSKLLDESKINSHLSYYNFFHIKTNEQWNELLAKAQNNEEKTKFYALRSLKHESNILEELENIKKVDVNSKWLDFVLFRELLNYQLFFNQNEETVVELPKKYIEFLKTIKRDDMYLVNLSLAYFSIFQKNYAEASKYSKELLEKYPDSHEAQTLAYILYLEKLEKIDIKTENEIYTKMTELTKKDHTSQSIHDYTFVILEKLYKKQNDKFNAFLSKYINYLDMSAFDLELMEKFEIFMKSTPDSKLKEYMQKSFSKQAKNDSYATKTRLLINNLKFQEALETNTSFLNEKIEFNPFNTFIKGNNRTGKQDVLTIKEFLTKMIVIKTELEKNPKSVMDNYLFANALYNLSYFGNSDRITTVYRSNYSIGSPLLQKEKLEKAIKHYNIALENSKDKEFQAKLTYMISKAYLALADLSNEKDRWKYYGESKYNYGTIYETFLQKNGVKYFDALKQDFGDTKYYQELIQQCGDFKIYQKGKQ</sequence>
<dbReference type="Proteomes" id="UP000035514">
    <property type="component" value="Unassembled WGS sequence"/>
</dbReference>
<comment type="caution">
    <text evidence="1">The sequence shown here is derived from an EMBL/GenBank/DDBJ whole genome shotgun (WGS) entry which is preliminary data.</text>
</comment>